<sequence>MYLPFLRGKQFELLALRELNELPINANTISPIIEPVKKDLKTVETAIKSLSRTQVDVQLIVNPEHGDLSKVPQPIVDFIKKLKTEGISNVNPTFLISTERDFQLLKKAQATNFLDDGYSLVHLNQIASSVELKQIANSTNLVHNIVHVNHVISMRRGFPAGSIGFISDPFVKQKRNVDYEDFEDEFFSNDYFHYINEGFTAFSDYLTIGADYILGGMLPYAVVIHLTYKDPGSEDIRIRRFISDSNQDASDTAGKFYEALSKLIDFVDINNINSLAVMQFRDYFDRGAFPGLGIIKKLSIMHHIELVQTLLH</sequence>
<dbReference type="NCBIfam" id="NF033831">
    <property type="entry name" value="sce7725_fam"/>
    <property type="match status" value="1"/>
</dbReference>
<dbReference type="KEGG" id="pcm:AY601_1775"/>
<keyword evidence="2" id="KW-1185">Reference proteome</keyword>
<reference evidence="1 2" key="1">
    <citation type="submission" date="2016-03" db="EMBL/GenBank/DDBJ databases">
        <title>Complete genome sequence of Pedobacter cryoconitis PAMC 27485.</title>
        <authorList>
            <person name="Lee J."/>
            <person name="Kim O.-S."/>
        </authorList>
    </citation>
    <scope>NUCLEOTIDE SEQUENCE [LARGE SCALE GENOMIC DNA]</scope>
    <source>
        <strain evidence="1 2">PAMC 27485</strain>
    </source>
</reference>
<dbReference type="Proteomes" id="UP000071561">
    <property type="component" value="Chromosome"/>
</dbReference>
<dbReference type="RefSeq" id="WP_068399370.1">
    <property type="nucleotide sequence ID" value="NZ_CP014504.1"/>
</dbReference>
<evidence type="ECO:0000313" key="1">
    <source>
        <dbReference type="EMBL" id="AMP98687.1"/>
    </source>
</evidence>
<dbReference type="EMBL" id="CP014504">
    <property type="protein sequence ID" value="AMP98687.1"/>
    <property type="molecule type" value="Genomic_DNA"/>
</dbReference>
<proteinExistence type="predicted"/>
<gene>
    <name evidence="1" type="ORF">AY601_1775</name>
</gene>
<protein>
    <recommendedName>
        <fullName evidence="3">Sce7725 family protein</fullName>
    </recommendedName>
</protein>
<accession>A0A127VBT1</accession>
<dbReference type="OrthoDB" id="8910160at2"/>
<organism evidence="1 2">
    <name type="scientific">Pedobacter cryoconitis</name>
    <dbReference type="NCBI Taxonomy" id="188932"/>
    <lineage>
        <taxon>Bacteria</taxon>
        <taxon>Pseudomonadati</taxon>
        <taxon>Bacteroidota</taxon>
        <taxon>Sphingobacteriia</taxon>
        <taxon>Sphingobacteriales</taxon>
        <taxon>Sphingobacteriaceae</taxon>
        <taxon>Pedobacter</taxon>
    </lineage>
</organism>
<evidence type="ECO:0008006" key="3">
    <source>
        <dbReference type="Google" id="ProtNLM"/>
    </source>
</evidence>
<name>A0A127VBT1_9SPHI</name>
<dbReference type="InterPro" id="IPR047727">
    <property type="entry name" value="Sce7725-like"/>
</dbReference>
<dbReference type="PATRIC" id="fig|188932.3.peg.1846"/>
<dbReference type="AlphaFoldDB" id="A0A127VBT1"/>
<evidence type="ECO:0000313" key="2">
    <source>
        <dbReference type="Proteomes" id="UP000071561"/>
    </source>
</evidence>